<evidence type="ECO:0000313" key="2">
    <source>
        <dbReference type="EMBL" id="MFD1787964.1"/>
    </source>
</evidence>
<dbReference type="Pfam" id="PF05096">
    <property type="entry name" value="Glu_cyclase_2"/>
    <property type="match status" value="1"/>
</dbReference>
<comment type="caution">
    <text evidence="2">The sequence shown here is derived from an EMBL/GenBank/DDBJ whole genome shotgun (WGS) entry which is preliminary data.</text>
</comment>
<reference evidence="3" key="1">
    <citation type="journal article" date="2019" name="Int. J. Syst. Evol. Microbiol.">
        <title>The Global Catalogue of Microorganisms (GCM) 10K type strain sequencing project: providing services to taxonomists for standard genome sequencing and annotation.</title>
        <authorList>
            <consortium name="The Broad Institute Genomics Platform"/>
            <consortium name="The Broad Institute Genome Sequencing Center for Infectious Disease"/>
            <person name="Wu L."/>
            <person name="Ma J."/>
        </authorList>
    </citation>
    <scope>NUCLEOTIDE SEQUENCE [LARGE SCALE GENOMIC DNA]</scope>
    <source>
        <strain evidence="3">Q85</strain>
    </source>
</reference>
<proteinExistence type="predicted"/>
<dbReference type="Proteomes" id="UP001597283">
    <property type="component" value="Unassembled WGS sequence"/>
</dbReference>
<gene>
    <name evidence="2" type="ORF">ACFSC3_10295</name>
</gene>
<dbReference type="SUPFAM" id="SSF50969">
    <property type="entry name" value="YVTN repeat-like/Quinoprotein amine dehydrogenase"/>
    <property type="match status" value="1"/>
</dbReference>
<dbReference type="RefSeq" id="WP_380940320.1">
    <property type="nucleotide sequence ID" value="NZ_JBHUFC010000003.1"/>
</dbReference>
<protein>
    <submittedName>
        <fullName evidence="2">Glutaminyl-peptide cyclotransferase</fullName>
    </submittedName>
</protein>
<feature type="signal peptide" evidence="1">
    <location>
        <begin position="1"/>
        <end position="24"/>
    </location>
</feature>
<name>A0ABW4NEI5_9SPHN</name>
<keyword evidence="3" id="KW-1185">Reference proteome</keyword>
<organism evidence="2 3">
    <name type="scientific">Sphingomonas floccifaciens</name>
    <dbReference type="NCBI Taxonomy" id="1844115"/>
    <lineage>
        <taxon>Bacteria</taxon>
        <taxon>Pseudomonadati</taxon>
        <taxon>Pseudomonadota</taxon>
        <taxon>Alphaproteobacteria</taxon>
        <taxon>Sphingomonadales</taxon>
        <taxon>Sphingomonadaceae</taxon>
        <taxon>Sphingomonas</taxon>
    </lineage>
</organism>
<dbReference type="InterPro" id="IPR011044">
    <property type="entry name" value="Quino_amine_DH_bsu"/>
</dbReference>
<dbReference type="InterPro" id="IPR007788">
    <property type="entry name" value="QCT"/>
</dbReference>
<keyword evidence="1" id="KW-0732">Signal</keyword>
<dbReference type="Gene3D" id="2.130.10.10">
    <property type="entry name" value="YVTN repeat-like/Quinoprotein amine dehydrogenase"/>
    <property type="match status" value="1"/>
</dbReference>
<accession>A0ABW4NEI5</accession>
<evidence type="ECO:0000313" key="3">
    <source>
        <dbReference type="Proteomes" id="UP001597283"/>
    </source>
</evidence>
<dbReference type="InterPro" id="IPR015943">
    <property type="entry name" value="WD40/YVTN_repeat-like_dom_sf"/>
</dbReference>
<sequence>MILRPALSALAALLIGAAPPQVQPAPPRPQVATPAPAPVPLFRVEVVARYPHDASAFTQGLVWHDGSLFESTGKEGRSEVRHVALADGRVLMRRTIPAAQFGEGLARYGKTLVSLTWKDGIAYRWDATSLKPMGTRRYPGEGWGLATLGDTLVLSDGTPALRFLDPETLAERRRVSVTLRGKPIDQLNELEVVDGQVFANIWQTDYIVAIDPKDGHVTRIIDAGALTREVAARDPDAVLNGIAWDARHKRLFLTGKLWPTLFEVKLVPVQ</sequence>
<evidence type="ECO:0000256" key="1">
    <source>
        <dbReference type="SAM" id="SignalP"/>
    </source>
</evidence>
<dbReference type="EMBL" id="JBHUFC010000003">
    <property type="protein sequence ID" value="MFD1787964.1"/>
    <property type="molecule type" value="Genomic_DNA"/>
</dbReference>
<feature type="chain" id="PRO_5046282536" evidence="1">
    <location>
        <begin position="25"/>
        <end position="270"/>
    </location>
</feature>
<dbReference type="PANTHER" id="PTHR31270">
    <property type="entry name" value="GLUTAMINYL-PEPTIDE CYCLOTRANSFERASE"/>
    <property type="match status" value="1"/>
</dbReference>
<dbReference type="PANTHER" id="PTHR31270:SF1">
    <property type="entry name" value="GLUTAMINYL-PEPTIDE CYCLOTRANSFERASE"/>
    <property type="match status" value="1"/>
</dbReference>